<organism evidence="1 2">
    <name type="scientific">Candidatus Fusicatenibacter merdavium</name>
    <dbReference type="NCBI Taxonomy" id="2838600"/>
    <lineage>
        <taxon>Bacteria</taxon>
        <taxon>Bacillati</taxon>
        <taxon>Bacillota</taxon>
        <taxon>Clostridia</taxon>
        <taxon>Lachnospirales</taxon>
        <taxon>Lachnospiraceae</taxon>
        <taxon>Fusicatenibacter</taxon>
    </lineage>
</organism>
<evidence type="ECO:0000313" key="1">
    <source>
        <dbReference type="EMBL" id="HIX76044.1"/>
    </source>
</evidence>
<dbReference type="AlphaFoldDB" id="A0A9D1XAR1"/>
<dbReference type="Proteomes" id="UP000886890">
    <property type="component" value="Unassembled WGS sequence"/>
</dbReference>
<dbReference type="InterPro" id="IPR043519">
    <property type="entry name" value="NT_sf"/>
</dbReference>
<sequence>MRTEEQMMRLILDTAGEDDRILAVYMNGSRTNPNVPRDIFQDYDIVYVVTETESFQADQSWIDRFGERLFMQYPEDGFFGNGEKEKCYGWLIQFADGNRLDLHVNTVEYALQDICSDRLCRILLDKKNVLPQIPEATDEDHWVKRPGQEEFEAVCNEFWWCLDNVAKGLWRREVPYVQDMLNFHVRPQLVCQLSWKAGAKENFQISVGKSGKYLYRWLKPEEWDRFLATYAGSGIEELWDAVEIICRLFDDTAKENARTLGMNYNREEADNCQSYLHHVRSLPRDAAEIYP</sequence>
<dbReference type="Gene3D" id="3.30.460.10">
    <property type="entry name" value="Beta Polymerase, domain 2"/>
    <property type="match status" value="1"/>
</dbReference>
<dbReference type="EMBL" id="DXEK01000005">
    <property type="protein sequence ID" value="HIX76044.1"/>
    <property type="molecule type" value="Genomic_DNA"/>
</dbReference>
<name>A0A9D1XAR1_9FIRM</name>
<dbReference type="PIRSF" id="PIRSF000812">
    <property type="entry name" value="AAD"/>
    <property type="match status" value="1"/>
</dbReference>
<reference evidence="1" key="2">
    <citation type="submission" date="2021-04" db="EMBL/GenBank/DDBJ databases">
        <authorList>
            <person name="Gilroy R."/>
        </authorList>
    </citation>
    <scope>NUCLEOTIDE SEQUENCE</scope>
    <source>
        <strain evidence="1">CHK183-1962</strain>
    </source>
</reference>
<proteinExistence type="predicted"/>
<gene>
    <name evidence="1" type="ORF">H9734_00355</name>
</gene>
<reference evidence="1" key="1">
    <citation type="journal article" date="2021" name="PeerJ">
        <title>Extensive microbial diversity within the chicken gut microbiome revealed by metagenomics and culture.</title>
        <authorList>
            <person name="Gilroy R."/>
            <person name="Ravi A."/>
            <person name="Getino M."/>
            <person name="Pursley I."/>
            <person name="Horton D.L."/>
            <person name="Alikhan N.F."/>
            <person name="Baker D."/>
            <person name="Gharbi K."/>
            <person name="Hall N."/>
            <person name="Watson M."/>
            <person name="Adriaenssens E.M."/>
            <person name="Foster-Nyarko E."/>
            <person name="Jarju S."/>
            <person name="Secka A."/>
            <person name="Antonio M."/>
            <person name="Oren A."/>
            <person name="Chaudhuri R.R."/>
            <person name="La Ragione R."/>
            <person name="Hildebrand F."/>
            <person name="Pallen M.J."/>
        </authorList>
    </citation>
    <scope>NUCLEOTIDE SEQUENCE</scope>
    <source>
        <strain evidence="1">CHK183-1962</strain>
    </source>
</reference>
<comment type="caution">
    <text evidence="1">The sequence shown here is derived from an EMBL/GenBank/DDBJ whole genome shotgun (WGS) entry which is preliminary data.</text>
</comment>
<protein>
    <submittedName>
        <fullName evidence="1">Aminoglycoside 6-adenylyltransferase</fullName>
    </submittedName>
</protein>
<evidence type="ECO:0000313" key="2">
    <source>
        <dbReference type="Proteomes" id="UP000886890"/>
    </source>
</evidence>
<dbReference type="InterPro" id="IPR007530">
    <property type="entry name" value="Aminoglycoside_adenylylTfrase"/>
</dbReference>
<dbReference type="Gene3D" id="1.20.120.330">
    <property type="entry name" value="Nucleotidyltransferases domain 2"/>
    <property type="match status" value="1"/>
</dbReference>
<dbReference type="SUPFAM" id="SSF81301">
    <property type="entry name" value="Nucleotidyltransferase"/>
    <property type="match status" value="1"/>
</dbReference>
<dbReference type="Pfam" id="PF04439">
    <property type="entry name" value="Adenyl_transf"/>
    <property type="match status" value="1"/>
</dbReference>
<dbReference type="SUPFAM" id="SSF81631">
    <property type="entry name" value="PAP/OAS1 substrate-binding domain"/>
    <property type="match status" value="1"/>
</dbReference>
<accession>A0A9D1XAR1</accession>